<evidence type="ECO:0000256" key="1">
    <source>
        <dbReference type="SAM" id="MobiDB-lite"/>
    </source>
</evidence>
<organism evidence="2 3">
    <name type="scientific">Ruegeria denitrificans</name>
    <dbReference type="NCBI Taxonomy" id="1715692"/>
    <lineage>
        <taxon>Bacteria</taxon>
        <taxon>Pseudomonadati</taxon>
        <taxon>Pseudomonadota</taxon>
        <taxon>Alphaproteobacteria</taxon>
        <taxon>Rhodobacterales</taxon>
        <taxon>Roseobacteraceae</taxon>
        <taxon>Ruegeria</taxon>
    </lineage>
</organism>
<accession>A0A0P1IB96</accession>
<keyword evidence="3" id="KW-1185">Reference proteome</keyword>
<dbReference type="OrthoDB" id="7864548at2"/>
<protein>
    <recommendedName>
        <fullName evidence="4">Flagellar basal body-associated protein FliL</fullName>
    </recommendedName>
</protein>
<reference evidence="3" key="1">
    <citation type="submission" date="2015-09" db="EMBL/GenBank/DDBJ databases">
        <authorList>
            <person name="Rodrigo-Torres L."/>
            <person name="Arahal D.R."/>
        </authorList>
    </citation>
    <scope>NUCLEOTIDE SEQUENCE [LARGE SCALE GENOMIC DNA]</scope>
    <source>
        <strain evidence="3">CECT 5091</strain>
    </source>
</reference>
<evidence type="ECO:0000313" key="3">
    <source>
        <dbReference type="Proteomes" id="UP000051260"/>
    </source>
</evidence>
<name>A0A0P1IB96_9RHOB</name>
<evidence type="ECO:0008006" key="4">
    <source>
        <dbReference type="Google" id="ProtNLM"/>
    </source>
</evidence>
<dbReference type="EMBL" id="CYUD01000007">
    <property type="protein sequence ID" value="CUK02990.1"/>
    <property type="molecule type" value="Genomic_DNA"/>
</dbReference>
<dbReference type="STRING" id="1715692.RUE5091_02438"/>
<feature type="compositionally biased region" description="Basic and acidic residues" evidence="1">
    <location>
        <begin position="33"/>
        <end position="49"/>
    </location>
</feature>
<feature type="region of interest" description="Disordered" evidence="1">
    <location>
        <begin position="33"/>
        <end position="58"/>
    </location>
</feature>
<proteinExistence type="predicted"/>
<gene>
    <name evidence="2" type="ORF">RUE5091_02438</name>
</gene>
<dbReference type="RefSeq" id="WP_058282146.1">
    <property type="nucleotide sequence ID" value="NZ_CYUD01000007.1"/>
</dbReference>
<sequence>MKKLLPALFLLIGLGAGIGAGVVLPPSGEPKVVARQDKTKAKVEKPKEKSTKKKDKVGKKDAQSDYEYLKLTKQFVVPVVDADRIAALVTMSLSLEITPGMTEAFYALEPKLRDGFLQVMFDHANTGGFDGAFTESDNMSVLRKALLETARKNLGDDVFQVLIMSVNRQDV</sequence>
<evidence type="ECO:0000313" key="2">
    <source>
        <dbReference type="EMBL" id="CUK02990.1"/>
    </source>
</evidence>
<dbReference type="Proteomes" id="UP000051260">
    <property type="component" value="Unassembled WGS sequence"/>
</dbReference>
<dbReference type="AlphaFoldDB" id="A0A0P1IB96"/>